<dbReference type="Proteomes" id="UP000270094">
    <property type="component" value="Unassembled WGS sequence"/>
</dbReference>
<reference evidence="1 2" key="1">
    <citation type="submission" date="2018-11" db="EMBL/GenBank/DDBJ databases">
        <authorList>
            <consortium name="Pathogen Informatics"/>
        </authorList>
    </citation>
    <scope>NUCLEOTIDE SEQUENCE [LARGE SCALE GENOMIC DNA]</scope>
</reference>
<name>A0A3P7KL19_STRVU</name>
<proteinExistence type="predicted"/>
<dbReference type="EMBL" id="UYYB01021017">
    <property type="protein sequence ID" value="VDM71565.1"/>
    <property type="molecule type" value="Genomic_DNA"/>
</dbReference>
<dbReference type="AlphaFoldDB" id="A0A3P7KL19"/>
<evidence type="ECO:0000313" key="2">
    <source>
        <dbReference type="Proteomes" id="UP000270094"/>
    </source>
</evidence>
<protein>
    <submittedName>
        <fullName evidence="1">Uncharacterized protein</fullName>
    </submittedName>
</protein>
<accession>A0A3P7KL19</accession>
<sequence>MLTHSGLGASCAVELPIDIPSDDEDDDVGMLSGGPNGSNINVVAAGSLRQLKHTQTITG</sequence>
<keyword evidence="2" id="KW-1185">Reference proteome</keyword>
<gene>
    <name evidence="1" type="ORF">SVUK_LOCUS6563</name>
</gene>
<evidence type="ECO:0000313" key="1">
    <source>
        <dbReference type="EMBL" id="VDM71565.1"/>
    </source>
</evidence>
<organism evidence="1 2">
    <name type="scientific">Strongylus vulgaris</name>
    <name type="common">Blood worm</name>
    <dbReference type="NCBI Taxonomy" id="40348"/>
    <lineage>
        <taxon>Eukaryota</taxon>
        <taxon>Metazoa</taxon>
        <taxon>Ecdysozoa</taxon>
        <taxon>Nematoda</taxon>
        <taxon>Chromadorea</taxon>
        <taxon>Rhabditida</taxon>
        <taxon>Rhabditina</taxon>
        <taxon>Rhabditomorpha</taxon>
        <taxon>Strongyloidea</taxon>
        <taxon>Strongylidae</taxon>
        <taxon>Strongylus</taxon>
    </lineage>
</organism>